<keyword evidence="3" id="KW-1185">Reference proteome</keyword>
<feature type="region of interest" description="Disordered" evidence="1">
    <location>
        <begin position="76"/>
        <end position="107"/>
    </location>
</feature>
<evidence type="ECO:0000256" key="1">
    <source>
        <dbReference type="SAM" id="MobiDB-lite"/>
    </source>
</evidence>
<dbReference type="Proteomes" id="UP000095280">
    <property type="component" value="Unplaced"/>
</dbReference>
<dbReference type="WBParaSite" id="maker-uti_cns_0038763-snap-gene-0.2-mRNA-1">
    <property type="protein sequence ID" value="maker-uti_cns_0038763-snap-gene-0.2-mRNA-1"/>
    <property type="gene ID" value="maker-uti_cns_0038763-snap-gene-0.2"/>
</dbReference>
<sequence>GGGRTHLGAAHLGGHRSSFLPGRGAGRSAQVRGGRKDIMLITSSIGVVVNMIMAVTLHQHGHTPRRRFCALARWRRRRRATRAHQTPSHTEPSSRASTPVSGSSEWD</sequence>
<keyword evidence="2" id="KW-0812">Transmembrane</keyword>
<organism evidence="3 4">
    <name type="scientific">Macrostomum lignano</name>
    <dbReference type="NCBI Taxonomy" id="282301"/>
    <lineage>
        <taxon>Eukaryota</taxon>
        <taxon>Metazoa</taxon>
        <taxon>Spiralia</taxon>
        <taxon>Lophotrochozoa</taxon>
        <taxon>Platyhelminthes</taxon>
        <taxon>Rhabditophora</taxon>
        <taxon>Macrostomorpha</taxon>
        <taxon>Macrostomida</taxon>
        <taxon>Macrostomidae</taxon>
        <taxon>Macrostomum</taxon>
    </lineage>
</organism>
<evidence type="ECO:0000313" key="3">
    <source>
        <dbReference type="Proteomes" id="UP000095280"/>
    </source>
</evidence>
<feature type="transmembrane region" description="Helical" evidence="2">
    <location>
        <begin position="38"/>
        <end position="57"/>
    </location>
</feature>
<accession>A0A1I8IZF7</accession>
<feature type="region of interest" description="Disordered" evidence="1">
    <location>
        <begin position="1"/>
        <end position="31"/>
    </location>
</feature>
<keyword evidence="2" id="KW-0472">Membrane</keyword>
<dbReference type="AlphaFoldDB" id="A0A1I8IZF7"/>
<protein>
    <submittedName>
        <fullName evidence="4">Proton-translocating NAD(P)(+) transhydrogenase</fullName>
    </submittedName>
</protein>
<proteinExistence type="predicted"/>
<evidence type="ECO:0000313" key="4">
    <source>
        <dbReference type="WBParaSite" id="maker-uti_cns_0038763-snap-gene-0.2-mRNA-1"/>
    </source>
</evidence>
<name>A0A1I8IZF7_9PLAT</name>
<keyword evidence="2" id="KW-1133">Transmembrane helix</keyword>
<reference evidence="4" key="1">
    <citation type="submission" date="2016-11" db="UniProtKB">
        <authorList>
            <consortium name="WormBaseParasite"/>
        </authorList>
    </citation>
    <scope>IDENTIFICATION</scope>
</reference>
<evidence type="ECO:0000256" key="2">
    <source>
        <dbReference type="SAM" id="Phobius"/>
    </source>
</evidence>
<feature type="compositionally biased region" description="Polar residues" evidence="1">
    <location>
        <begin position="84"/>
        <end position="107"/>
    </location>
</feature>